<accession>A0A495SCH0</accession>
<dbReference type="PANTHER" id="PTHR24198:SF165">
    <property type="entry name" value="ANKYRIN REPEAT-CONTAINING PROTEIN-RELATED"/>
    <property type="match status" value="1"/>
</dbReference>
<dbReference type="Gene3D" id="1.25.40.20">
    <property type="entry name" value="Ankyrin repeat-containing domain"/>
    <property type="match status" value="2"/>
</dbReference>
<comment type="caution">
    <text evidence="4">The sequence shown here is derived from an EMBL/GenBank/DDBJ whole genome shotgun (WGS) entry which is preliminary data.</text>
</comment>
<evidence type="ECO:0000256" key="2">
    <source>
        <dbReference type="ARBA" id="ARBA00023043"/>
    </source>
</evidence>
<reference evidence="4 5" key="1">
    <citation type="submission" date="2018-10" db="EMBL/GenBank/DDBJ databases">
        <title>Genomic Encyclopedia of Archaeal and Bacterial Type Strains, Phase II (KMG-II): from individual species to whole genera.</title>
        <authorList>
            <person name="Goeker M."/>
        </authorList>
    </citation>
    <scope>NUCLEOTIDE SEQUENCE [LARGE SCALE GENOMIC DNA]</scope>
    <source>
        <strain evidence="4 5">DSM 14219</strain>
    </source>
</reference>
<dbReference type="OrthoDB" id="1239122at2"/>
<protein>
    <submittedName>
        <fullName evidence="4">Ankyrin repeat protein</fullName>
    </submittedName>
</protein>
<keyword evidence="2 3" id="KW-0040">ANK repeat</keyword>
<evidence type="ECO:0000256" key="1">
    <source>
        <dbReference type="ARBA" id="ARBA00022737"/>
    </source>
</evidence>
<sequence length="378" mass="42139">MSFFKRLFGKSKKEENKEEKESVLKLPWLESSENQWNVRLLDLRPLINSIFSASSDPKMAENAISYGGDDGTSFWGIKPNNNRTIPANLSLPIDTVLESGVLFTPNTMEHKWAIYFDGIYLIFIRSWLRQVFVIAKTSQKNNQLIIENIIGEFTENETPEFTIAVLNFLLISHAMGEVVPAPLPKELELDTNRAGTWAFSSYGNMAHLGIFDENFIPLPKGILRSHSLLHIAVAKSNMDEIERQVKKGTNVNLLAGDGLATLHWSIACESIESMDKLIELGADPNVRTLQGATPLMNAVQSNKIEHFNLLLQSGALVNAKDNRGFTALHRAAEMGHLEIVKILLSKGADKTVEAENHTAFSLARASENKEIVELLTDI</sequence>
<dbReference type="PROSITE" id="PS50297">
    <property type="entry name" value="ANK_REP_REGION"/>
    <property type="match status" value="2"/>
</dbReference>
<evidence type="ECO:0000313" key="4">
    <source>
        <dbReference type="EMBL" id="RKS97920.1"/>
    </source>
</evidence>
<dbReference type="InterPro" id="IPR002110">
    <property type="entry name" value="Ankyrin_rpt"/>
</dbReference>
<dbReference type="Pfam" id="PF12796">
    <property type="entry name" value="Ank_2"/>
    <property type="match status" value="1"/>
</dbReference>
<organism evidence="4 5">
    <name type="scientific">Chryseobacterium defluvii</name>
    <dbReference type="NCBI Taxonomy" id="160396"/>
    <lineage>
        <taxon>Bacteria</taxon>
        <taxon>Pseudomonadati</taxon>
        <taxon>Bacteroidota</taxon>
        <taxon>Flavobacteriia</taxon>
        <taxon>Flavobacteriales</taxon>
        <taxon>Weeksellaceae</taxon>
        <taxon>Chryseobacterium group</taxon>
        <taxon>Chryseobacterium</taxon>
    </lineage>
</organism>
<evidence type="ECO:0000313" key="5">
    <source>
        <dbReference type="Proteomes" id="UP000272428"/>
    </source>
</evidence>
<dbReference type="InterPro" id="IPR036770">
    <property type="entry name" value="Ankyrin_rpt-contain_sf"/>
</dbReference>
<feature type="repeat" description="ANK" evidence="3">
    <location>
        <begin position="323"/>
        <end position="355"/>
    </location>
</feature>
<dbReference type="AlphaFoldDB" id="A0A495SCH0"/>
<dbReference type="PROSITE" id="PS50088">
    <property type="entry name" value="ANK_REPEAT"/>
    <property type="match status" value="3"/>
</dbReference>
<name>A0A495SCH0_9FLAO</name>
<feature type="repeat" description="ANK" evidence="3">
    <location>
        <begin position="257"/>
        <end position="289"/>
    </location>
</feature>
<proteinExistence type="predicted"/>
<dbReference type="Proteomes" id="UP000272428">
    <property type="component" value="Unassembled WGS sequence"/>
</dbReference>
<dbReference type="EMBL" id="RBXB01000002">
    <property type="protein sequence ID" value="RKS97920.1"/>
    <property type="molecule type" value="Genomic_DNA"/>
</dbReference>
<keyword evidence="5" id="KW-1185">Reference proteome</keyword>
<dbReference type="PANTHER" id="PTHR24198">
    <property type="entry name" value="ANKYRIN REPEAT AND PROTEIN KINASE DOMAIN-CONTAINING PROTEIN"/>
    <property type="match status" value="1"/>
</dbReference>
<dbReference type="SMART" id="SM00248">
    <property type="entry name" value="ANK"/>
    <property type="match status" value="4"/>
</dbReference>
<evidence type="ECO:0000256" key="3">
    <source>
        <dbReference type="PROSITE-ProRule" id="PRU00023"/>
    </source>
</evidence>
<dbReference type="RefSeq" id="WP_121461667.1">
    <property type="nucleotide sequence ID" value="NZ_RBXB01000002.1"/>
</dbReference>
<keyword evidence="1" id="KW-0677">Repeat</keyword>
<dbReference type="SUPFAM" id="SSF48403">
    <property type="entry name" value="Ankyrin repeat"/>
    <property type="match status" value="1"/>
</dbReference>
<feature type="repeat" description="ANK" evidence="3">
    <location>
        <begin position="290"/>
        <end position="322"/>
    </location>
</feature>
<gene>
    <name evidence="4" type="ORF">BCF58_2054</name>
</gene>